<organism evidence="2 3">
    <name type="scientific">Pseudobutyrivibrio xylanivorans</name>
    <dbReference type="NCBI Taxonomy" id="185007"/>
    <lineage>
        <taxon>Bacteria</taxon>
        <taxon>Bacillati</taxon>
        <taxon>Bacillota</taxon>
        <taxon>Clostridia</taxon>
        <taxon>Lachnospirales</taxon>
        <taxon>Lachnospiraceae</taxon>
        <taxon>Pseudobutyrivibrio</taxon>
    </lineage>
</organism>
<reference evidence="2 3" key="1">
    <citation type="submission" date="2016-10" db="EMBL/GenBank/DDBJ databases">
        <authorList>
            <person name="de Groot N.N."/>
        </authorList>
    </citation>
    <scope>NUCLEOTIDE SEQUENCE [LARGE SCALE GENOMIC DNA]</scope>
    <source>
        <strain evidence="2 3">DSM 10317</strain>
    </source>
</reference>
<dbReference type="Proteomes" id="UP000199428">
    <property type="component" value="Unassembled WGS sequence"/>
</dbReference>
<proteinExistence type="predicted"/>
<protein>
    <recommendedName>
        <fullName evidence="4">DUF2007 domain-containing protein</fullName>
    </recommendedName>
</protein>
<sequence>MNNYEYLRTIISSDSSEVLQHAFKSLSNEGLEVYVQDLKNKFHLANESLVEKSTVLLIPAADWDFAVEILTCVGLEEYITECVIPEGAKSELDIAVEKYYKKRKWTYIEAGVIIVVALLYFLFKIFTN</sequence>
<keyword evidence="1" id="KW-0812">Transmembrane</keyword>
<keyword evidence="1" id="KW-0472">Membrane</keyword>
<dbReference type="EMBL" id="FMWK01000005">
    <property type="protein sequence ID" value="SCZ78344.1"/>
    <property type="molecule type" value="Genomic_DNA"/>
</dbReference>
<dbReference type="RefSeq" id="WP_176757615.1">
    <property type="nucleotide sequence ID" value="NZ_FMWK01000005.1"/>
</dbReference>
<evidence type="ECO:0000313" key="3">
    <source>
        <dbReference type="Proteomes" id="UP000199428"/>
    </source>
</evidence>
<feature type="transmembrane region" description="Helical" evidence="1">
    <location>
        <begin position="107"/>
        <end position="126"/>
    </location>
</feature>
<keyword evidence="1" id="KW-1133">Transmembrane helix</keyword>
<gene>
    <name evidence="2" type="ORF">SAMN02910350_01217</name>
</gene>
<name>A0A1G5RW52_PSEXY</name>
<evidence type="ECO:0000256" key="1">
    <source>
        <dbReference type="SAM" id="Phobius"/>
    </source>
</evidence>
<dbReference type="AlphaFoldDB" id="A0A1G5RW52"/>
<evidence type="ECO:0000313" key="2">
    <source>
        <dbReference type="EMBL" id="SCZ78344.1"/>
    </source>
</evidence>
<evidence type="ECO:0008006" key="4">
    <source>
        <dbReference type="Google" id="ProtNLM"/>
    </source>
</evidence>
<accession>A0A1G5RW52</accession>